<dbReference type="InterPro" id="IPR011701">
    <property type="entry name" value="MFS"/>
</dbReference>
<dbReference type="PANTHER" id="PTHR42973:SF39">
    <property type="entry name" value="FAD-BINDING PCMH-TYPE DOMAIN-CONTAINING PROTEIN"/>
    <property type="match status" value="1"/>
</dbReference>
<dbReference type="GeneID" id="75834102"/>
<name>A0A9Q0BAX3_9HYPO</name>
<dbReference type="InterPro" id="IPR012951">
    <property type="entry name" value="BBE"/>
</dbReference>
<evidence type="ECO:0000256" key="6">
    <source>
        <dbReference type="ARBA" id="ARBA00023002"/>
    </source>
</evidence>
<dbReference type="InterPro" id="IPR036259">
    <property type="entry name" value="MFS_trans_sf"/>
</dbReference>
<evidence type="ECO:0000256" key="2">
    <source>
        <dbReference type="ARBA" id="ARBA00004141"/>
    </source>
</evidence>
<gene>
    <name evidence="9" type="ORF">J7T54_007628</name>
</gene>
<dbReference type="Gene3D" id="1.20.1250.20">
    <property type="entry name" value="MFS general substrate transporter like domains"/>
    <property type="match status" value="1"/>
</dbReference>
<dbReference type="InterPro" id="IPR036318">
    <property type="entry name" value="FAD-bd_PCMH-like_sf"/>
</dbReference>
<keyword evidence="4" id="KW-0285">Flavoprotein</keyword>
<dbReference type="EMBL" id="JAGIXG020000062">
    <property type="protein sequence ID" value="KAI6778687.1"/>
    <property type="molecule type" value="Genomic_DNA"/>
</dbReference>
<feature type="transmembrane region" description="Helical" evidence="7">
    <location>
        <begin position="515"/>
        <end position="537"/>
    </location>
</feature>
<dbReference type="Proteomes" id="UP001055219">
    <property type="component" value="Unassembled WGS sequence"/>
</dbReference>
<proteinExistence type="inferred from homology"/>
<feature type="transmembrane region" description="Helical" evidence="7">
    <location>
        <begin position="557"/>
        <end position="576"/>
    </location>
</feature>
<keyword evidence="6" id="KW-0560">Oxidoreductase</keyword>
<feature type="transmembrane region" description="Helical" evidence="7">
    <location>
        <begin position="775"/>
        <end position="794"/>
    </location>
</feature>
<evidence type="ECO:0000256" key="7">
    <source>
        <dbReference type="SAM" id="Phobius"/>
    </source>
</evidence>
<accession>A0A9Q0BAX3</accession>
<feature type="transmembrane region" description="Helical" evidence="7">
    <location>
        <begin position="738"/>
        <end position="763"/>
    </location>
</feature>
<feature type="transmembrane region" description="Helical" evidence="7">
    <location>
        <begin position="583"/>
        <end position="602"/>
    </location>
</feature>
<feature type="domain" description="Berberine/berberine-like" evidence="8">
    <location>
        <begin position="434"/>
        <end position="470"/>
    </location>
</feature>
<dbReference type="RefSeq" id="XP_051359543.1">
    <property type="nucleotide sequence ID" value="XM_051509457.1"/>
</dbReference>
<dbReference type="InterPro" id="IPR016169">
    <property type="entry name" value="FAD-bd_PCMH_sub2"/>
</dbReference>
<feature type="transmembrane region" description="Helical" evidence="7">
    <location>
        <begin position="801"/>
        <end position="823"/>
    </location>
</feature>
<organism evidence="9 10">
    <name type="scientific">Emericellopsis cladophorae</name>
    <dbReference type="NCBI Taxonomy" id="2686198"/>
    <lineage>
        <taxon>Eukaryota</taxon>
        <taxon>Fungi</taxon>
        <taxon>Dikarya</taxon>
        <taxon>Ascomycota</taxon>
        <taxon>Pezizomycotina</taxon>
        <taxon>Sordariomycetes</taxon>
        <taxon>Hypocreomycetidae</taxon>
        <taxon>Hypocreales</taxon>
        <taxon>Bionectriaceae</taxon>
        <taxon>Emericellopsis</taxon>
    </lineage>
</organism>
<evidence type="ECO:0000313" key="9">
    <source>
        <dbReference type="EMBL" id="KAI6778687.1"/>
    </source>
</evidence>
<dbReference type="Gene3D" id="3.30.465.10">
    <property type="match status" value="1"/>
</dbReference>
<dbReference type="SUPFAM" id="SSF103473">
    <property type="entry name" value="MFS general substrate transporter"/>
    <property type="match status" value="1"/>
</dbReference>
<evidence type="ECO:0000259" key="8">
    <source>
        <dbReference type="Pfam" id="PF08031"/>
    </source>
</evidence>
<reference evidence="9" key="1">
    <citation type="journal article" date="2021" name="J Fungi (Basel)">
        <title>Genomic and Metabolomic Analyses of the Marine Fungus Emericellopsis cladophorae: Insights into Saltwater Adaptability Mechanisms and Its Biosynthetic Potential.</title>
        <authorList>
            <person name="Goncalves M.F.M."/>
            <person name="Hilario S."/>
            <person name="Van de Peer Y."/>
            <person name="Esteves A.C."/>
            <person name="Alves A."/>
        </authorList>
    </citation>
    <scope>NUCLEOTIDE SEQUENCE</scope>
    <source>
        <strain evidence="9">MUM 19.33</strain>
    </source>
</reference>
<feature type="transmembrane region" description="Helical" evidence="7">
    <location>
        <begin position="864"/>
        <end position="887"/>
    </location>
</feature>
<dbReference type="GO" id="GO:0016491">
    <property type="term" value="F:oxidoreductase activity"/>
    <property type="evidence" value="ECO:0007669"/>
    <property type="project" value="UniProtKB-KW"/>
</dbReference>
<keyword evidence="5" id="KW-0274">FAD</keyword>
<keyword evidence="7" id="KW-0472">Membrane</keyword>
<dbReference type="GO" id="GO:0022857">
    <property type="term" value="F:transmembrane transporter activity"/>
    <property type="evidence" value="ECO:0007669"/>
    <property type="project" value="InterPro"/>
</dbReference>
<dbReference type="PANTHER" id="PTHR42973">
    <property type="entry name" value="BINDING OXIDOREDUCTASE, PUTATIVE (AFU_ORTHOLOGUE AFUA_1G17690)-RELATED"/>
    <property type="match status" value="1"/>
</dbReference>
<reference evidence="9" key="2">
    <citation type="submission" date="2022-07" db="EMBL/GenBank/DDBJ databases">
        <authorList>
            <person name="Goncalves M.F.M."/>
            <person name="Hilario S."/>
            <person name="Van De Peer Y."/>
            <person name="Esteves A.C."/>
            <person name="Alves A."/>
        </authorList>
    </citation>
    <scope>NUCLEOTIDE SEQUENCE</scope>
    <source>
        <strain evidence="9">MUM 19.33</strain>
    </source>
</reference>
<evidence type="ECO:0000256" key="3">
    <source>
        <dbReference type="ARBA" id="ARBA00005466"/>
    </source>
</evidence>
<feature type="transmembrane region" description="Helical" evidence="7">
    <location>
        <begin position="640"/>
        <end position="660"/>
    </location>
</feature>
<dbReference type="Pfam" id="PF07690">
    <property type="entry name" value="MFS_1"/>
    <property type="match status" value="1"/>
</dbReference>
<feature type="transmembrane region" description="Helical" evidence="7">
    <location>
        <begin position="893"/>
        <end position="911"/>
    </location>
</feature>
<feature type="transmembrane region" description="Helical" evidence="7">
    <location>
        <begin position="608"/>
        <end position="628"/>
    </location>
</feature>
<dbReference type="InterPro" id="IPR050416">
    <property type="entry name" value="FAD-linked_Oxidoreductase"/>
</dbReference>
<dbReference type="OrthoDB" id="6499973at2759"/>
<evidence type="ECO:0000256" key="4">
    <source>
        <dbReference type="ARBA" id="ARBA00022630"/>
    </source>
</evidence>
<evidence type="ECO:0000256" key="5">
    <source>
        <dbReference type="ARBA" id="ARBA00022827"/>
    </source>
</evidence>
<feature type="transmembrane region" description="Helical" evidence="7">
    <location>
        <begin position="675"/>
        <end position="694"/>
    </location>
</feature>
<dbReference type="SUPFAM" id="SSF56176">
    <property type="entry name" value="FAD-binding/transporter-associated domain-like"/>
    <property type="match status" value="1"/>
</dbReference>
<comment type="cofactor">
    <cofactor evidence="1">
        <name>FAD</name>
        <dbReference type="ChEBI" id="CHEBI:57692"/>
    </cofactor>
</comment>
<comment type="subcellular location">
    <subcellularLocation>
        <location evidence="2">Membrane</location>
        <topology evidence="2">Multi-pass membrane protein</topology>
    </subcellularLocation>
</comment>
<keyword evidence="7" id="KW-0812">Transmembrane</keyword>
<feature type="transmembrane region" description="Helical" evidence="7">
    <location>
        <begin position="829"/>
        <end position="852"/>
    </location>
</feature>
<dbReference type="GO" id="GO:0016020">
    <property type="term" value="C:membrane"/>
    <property type="evidence" value="ECO:0007669"/>
    <property type="project" value="UniProtKB-SubCell"/>
</dbReference>
<evidence type="ECO:0000313" key="10">
    <source>
        <dbReference type="Proteomes" id="UP001055219"/>
    </source>
</evidence>
<dbReference type="Pfam" id="PF08031">
    <property type="entry name" value="BBE"/>
    <property type="match status" value="1"/>
</dbReference>
<dbReference type="GO" id="GO:0050660">
    <property type="term" value="F:flavin adenine dinucleotide binding"/>
    <property type="evidence" value="ECO:0007669"/>
    <property type="project" value="InterPro"/>
</dbReference>
<protein>
    <recommendedName>
        <fullName evidence="8">Berberine/berberine-like domain-containing protein</fullName>
    </recommendedName>
</protein>
<evidence type="ECO:0000256" key="1">
    <source>
        <dbReference type="ARBA" id="ARBA00001974"/>
    </source>
</evidence>
<keyword evidence="7" id="KW-1133">Transmembrane helix</keyword>
<dbReference type="AlphaFoldDB" id="A0A9Q0BAX3"/>
<comment type="similarity">
    <text evidence="3">Belongs to the oxygen-dependent FAD-linked oxidoreductase family.</text>
</comment>
<comment type="caution">
    <text evidence="9">The sequence shown here is derived from an EMBL/GenBank/DDBJ whole genome shotgun (WGS) entry which is preliminary data.</text>
</comment>
<keyword evidence="10" id="KW-1185">Reference proteome</keyword>
<sequence length="925" mass="99282">MMSRKTTSPSESLPAGGAASARPIPEIFFPGKAVWKTLDLLTGGAVISTVPLGAACYEGEHYDAEKCEFLLSNWANSSTHIVDPTSAMSPLFQGGTCQPQDAEAGGECEIGGSPCTPSRLQVAHTQLAVNLARSLNLRLVVHNTGHDFLETEGFTAVGGECRDVGVAGGYAAGGGHSPLSPIAGLASDQILSVDIVAPQGRFITVDEENDQDLFWAIRGGGAATWGVVTSMTFKVYPKIPFSGMTFNVATSSLNISETQFWSAVEAYWSSFPDFSDVKSYGYHFIFPAGPGAYVWSMNPWVVPGMKLPDSKKLVAPLLQEAAKVRTGLRLIPRGNFEDKDLWNKTFNTLRGIAEEGAPLIMYNINAAAPKGTPASAANPAWRDALMFVITGSGWVADATEEDISEINHRIMDEIMQPLKDITHGYGGYGKEGEVMDLDFGQSFFGANYKALYNMKKRIDPLGVFYAPTAVGTAVECTIGVDMVDHEKGDELSVSVDSRRGSETSQRETWHNDKSARAWVVVTGAFLWMMVSQGALLVHGLLIAEIDNHFGADPKHTWLSGIASFVAMVSTPFLGVVMDTFGPILMSYVAVASTVGVFITLSFCTTFGHLVAVFTWHGLTVGMCIAIGPSMAGKLFQKRGGLAQGITMCGSSLAGIIYAASFRSMYGDSWRTGNQIFAVVNGAIAVLALGATYFFNRVVPDELKVAPGQGWKTFKSQMEGLVLITKLFTKNTWERNAPYAWFVGGSFFLQFGIFGTSASVPFIAQAVGATQTDGQYCLIALSAASFVGRLMSGIIADSMGSLMLLFWTCIAEVVVLLGVDIALADRGAMPLYFASTTWGFFSGCWVPLFAACIGKLSDPKDLGKFLGISNLVISPACLLAAPLMRYILECGTPRLLYGSIASFILVGSAMVYRARICKFDQRFASL</sequence>